<organism evidence="2 3">
    <name type="scientific">Porcincola intestinalis</name>
    <dbReference type="NCBI Taxonomy" id="2606632"/>
    <lineage>
        <taxon>Bacteria</taxon>
        <taxon>Bacillati</taxon>
        <taxon>Bacillota</taxon>
        <taxon>Clostridia</taxon>
        <taxon>Lachnospirales</taxon>
        <taxon>Lachnospiraceae</taxon>
        <taxon>Porcincola</taxon>
    </lineage>
</organism>
<sequence>MQEDEEKLREGQLKYRRAAEQTTLFLSLFILALGIMFLTRDREELLKEEIVTFLGIVLNVSLAVEFSLREKWTFAVFAMLVAVAAGLVLGTQLFA</sequence>
<name>A0A6L5X3Z9_9FIRM</name>
<evidence type="ECO:0000313" key="3">
    <source>
        <dbReference type="Proteomes" id="UP000481852"/>
    </source>
</evidence>
<comment type="caution">
    <text evidence="2">The sequence shown here is derived from an EMBL/GenBank/DDBJ whole genome shotgun (WGS) entry which is preliminary data.</text>
</comment>
<feature type="transmembrane region" description="Helical" evidence="1">
    <location>
        <begin position="21"/>
        <end position="38"/>
    </location>
</feature>
<evidence type="ECO:0000256" key="1">
    <source>
        <dbReference type="SAM" id="Phobius"/>
    </source>
</evidence>
<keyword evidence="1" id="KW-0472">Membrane</keyword>
<keyword evidence="3" id="KW-1185">Reference proteome</keyword>
<keyword evidence="1" id="KW-0812">Transmembrane</keyword>
<protein>
    <submittedName>
        <fullName evidence="2">Uncharacterized protein</fullName>
    </submittedName>
</protein>
<feature type="transmembrane region" description="Helical" evidence="1">
    <location>
        <begin position="50"/>
        <end position="68"/>
    </location>
</feature>
<proteinExistence type="predicted"/>
<reference evidence="2 3" key="1">
    <citation type="submission" date="2019-08" db="EMBL/GenBank/DDBJ databases">
        <title>In-depth cultivation of the pig gut microbiome towards novel bacterial diversity and tailored functional studies.</title>
        <authorList>
            <person name="Wylensek D."/>
            <person name="Hitch T.C.A."/>
            <person name="Clavel T."/>
        </authorList>
    </citation>
    <scope>NUCLEOTIDE SEQUENCE [LARGE SCALE GENOMIC DNA]</scope>
    <source>
        <strain evidence="2 3">Oil+RF-744-WCA-WT-11</strain>
    </source>
</reference>
<feature type="transmembrane region" description="Helical" evidence="1">
    <location>
        <begin position="75"/>
        <end position="94"/>
    </location>
</feature>
<keyword evidence="1" id="KW-1133">Transmembrane helix</keyword>
<dbReference type="Proteomes" id="UP000481852">
    <property type="component" value="Unassembled WGS sequence"/>
</dbReference>
<accession>A0A6L5X3Z9</accession>
<gene>
    <name evidence="2" type="ORF">FYJ35_08405</name>
</gene>
<dbReference type="AlphaFoldDB" id="A0A6L5X3Z9"/>
<dbReference type="EMBL" id="VULZ01000008">
    <property type="protein sequence ID" value="MSS15061.1"/>
    <property type="molecule type" value="Genomic_DNA"/>
</dbReference>
<dbReference type="RefSeq" id="WP_154525528.1">
    <property type="nucleotide sequence ID" value="NZ_JAQYJL010000015.1"/>
</dbReference>
<evidence type="ECO:0000313" key="2">
    <source>
        <dbReference type="EMBL" id="MSS15061.1"/>
    </source>
</evidence>